<proteinExistence type="predicted"/>
<sequence>MGDQVYLEEVKVFCDEGEVGPGVVGEGGGVELSREEQERLAGWAALCGVHQGSQGQVPQWCQTPVGQVAPPQVINWHKRVTMAQVAQVAIHGSGIQMQPDQGWVLIKLETIVTTSNAPQEHQVQVLGRPINIKVTPINFHYDFGDGQSLDTRDPGRLYPDHTTFVRYQETAPARQITLTTTWTAQFEHPVTGTWHPIDGTLQTTDKTGVFEVLRLQSVIGTRPPEPQNAWDVIHQQNTQ</sequence>
<evidence type="ECO:0000313" key="2">
    <source>
        <dbReference type="Proteomes" id="UP000185612"/>
    </source>
</evidence>
<organism evidence="1 2">
    <name type="scientific">Buchananella hordeovulneris</name>
    <dbReference type="NCBI Taxonomy" id="52770"/>
    <lineage>
        <taxon>Bacteria</taxon>
        <taxon>Bacillati</taxon>
        <taxon>Actinomycetota</taxon>
        <taxon>Actinomycetes</taxon>
        <taxon>Actinomycetales</taxon>
        <taxon>Actinomycetaceae</taxon>
        <taxon>Buchananella</taxon>
    </lineage>
</organism>
<reference evidence="2" key="1">
    <citation type="submission" date="2016-12" db="EMBL/GenBank/DDBJ databases">
        <authorList>
            <person name="Meng X."/>
        </authorList>
    </citation>
    <scope>NUCLEOTIDE SEQUENCE [LARGE SCALE GENOMIC DNA]</scope>
    <source>
        <strain evidence="2">DSM 20732</strain>
    </source>
</reference>
<dbReference type="AlphaFoldDB" id="A0A1Q5PW16"/>
<comment type="caution">
    <text evidence="1">The sequence shown here is derived from an EMBL/GenBank/DDBJ whole genome shotgun (WGS) entry which is preliminary data.</text>
</comment>
<dbReference type="Proteomes" id="UP000185612">
    <property type="component" value="Unassembled WGS sequence"/>
</dbReference>
<dbReference type="STRING" id="52770.BSZ40_07210"/>
<keyword evidence="2" id="KW-1185">Reference proteome</keyword>
<protein>
    <recommendedName>
        <fullName evidence="3">PKD domain-containing protein</fullName>
    </recommendedName>
</protein>
<evidence type="ECO:0000313" key="1">
    <source>
        <dbReference type="EMBL" id="OKL51615.1"/>
    </source>
</evidence>
<evidence type="ECO:0008006" key="3">
    <source>
        <dbReference type="Google" id="ProtNLM"/>
    </source>
</evidence>
<gene>
    <name evidence="1" type="ORF">BSZ40_07210</name>
</gene>
<name>A0A1Q5PW16_9ACTO</name>
<dbReference type="InParanoid" id="A0A1Q5PW16"/>
<accession>A0A1Q5PW16</accession>
<dbReference type="EMBL" id="MQVS01000006">
    <property type="protein sequence ID" value="OKL51615.1"/>
    <property type="molecule type" value="Genomic_DNA"/>
</dbReference>